<name>A0A084IG00_SALHC</name>
<evidence type="ECO:0000256" key="3">
    <source>
        <dbReference type="ARBA" id="ARBA00022630"/>
    </source>
</evidence>
<feature type="domain" description="Adaptive response protein AidB N-terminal" evidence="9">
    <location>
        <begin position="4"/>
        <end position="110"/>
    </location>
</feature>
<dbReference type="PANTHER" id="PTHR42707">
    <property type="entry name" value="ACYL-COA DEHYDROGENASE"/>
    <property type="match status" value="1"/>
</dbReference>
<evidence type="ECO:0000313" key="11">
    <source>
        <dbReference type="Proteomes" id="UP000028302"/>
    </source>
</evidence>
<dbReference type="InterPro" id="IPR041504">
    <property type="entry name" value="AidB_N"/>
</dbReference>
<dbReference type="GO" id="GO:0003995">
    <property type="term" value="F:acyl-CoA dehydrogenase activity"/>
    <property type="evidence" value="ECO:0007669"/>
    <property type="project" value="InterPro"/>
</dbReference>
<organism evidence="10 11">
    <name type="scientific">Salinisphaera hydrothermalis (strain C41B8)</name>
    <dbReference type="NCBI Taxonomy" id="1304275"/>
    <lineage>
        <taxon>Bacteria</taxon>
        <taxon>Pseudomonadati</taxon>
        <taxon>Pseudomonadota</taxon>
        <taxon>Gammaproteobacteria</taxon>
        <taxon>Salinisphaerales</taxon>
        <taxon>Salinisphaeraceae</taxon>
        <taxon>Salinisphaera</taxon>
    </lineage>
</organism>
<dbReference type="PATRIC" id="fig|1304275.5.peg.3878"/>
<evidence type="ECO:0000259" key="9">
    <source>
        <dbReference type="Pfam" id="PF18158"/>
    </source>
</evidence>
<dbReference type="InterPro" id="IPR036250">
    <property type="entry name" value="AcylCo_DH-like_C"/>
</dbReference>
<dbReference type="PROSITE" id="PS00073">
    <property type="entry name" value="ACYL_COA_DH_2"/>
    <property type="match status" value="1"/>
</dbReference>
<dbReference type="eggNOG" id="COG1960">
    <property type="taxonomic scope" value="Bacteria"/>
</dbReference>
<keyword evidence="5" id="KW-0560">Oxidoreductase</keyword>
<dbReference type="InterPro" id="IPR006089">
    <property type="entry name" value="Acyl-CoA_DH_CS"/>
</dbReference>
<dbReference type="EMBL" id="APNK01000071">
    <property type="protein sequence ID" value="KEZ75634.1"/>
    <property type="molecule type" value="Genomic_DNA"/>
</dbReference>
<keyword evidence="11" id="KW-1185">Reference proteome</keyword>
<dbReference type="Gene3D" id="2.40.110.20">
    <property type="match status" value="1"/>
</dbReference>
<dbReference type="Pfam" id="PF00441">
    <property type="entry name" value="Acyl-CoA_dh_1"/>
    <property type="match status" value="1"/>
</dbReference>
<dbReference type="AlphaFoldDB" id="A0A084IG00"/>
<evidence type="ECO:0000313" key="10">
    <source>
        <dbReference type="EMBL" id="KEZ75634.1"/>
    </source>
</evidence>
<feature type="domain" description="Acyl-CoA oxidase/dehydrogenase middle" evidence="8">
    <location>
        <begin position="118"/>
        <end position="214"/>
    </location>
</feature>
<evidence type="ECO:0000259" key="7">
    <source>
        <dbReference type="Pfam" id="PF00441"/>
    </source>
</evidence>
<dbReference type="Gene3D" id="1.20.140.10">
    <property type="entry name" value="Butyryl-CoA Dehydrogenase, subunit A, domain 3"/>
    <property type="match status" value="1"/>
</dbReference>
<gene>
    <name evidence="10" type="ORF">C41B8_19002</name>
</gene>
<dbReference type="InterPro" id="IPR052904">
    <property type="entry name" value="Acyl-CoA_dehydrogenase-like"/>
</dbReference>
<evidence type="ECO:0000256" key="6">
    <source>
        <dbReference type="SAM" id="MobiDB-lite"/>
    </source>
</evidence>
<keyword evidence="4 5" id="KW-0274">FAD</keyword>
<dbReference type="Proteomes" id="UP000028302">
    <property type="component" value="Unassembled WGS sequence"/>
</dbReference>
<proteinExistence type="inferred from homology"/>
<accession>A0A084IG00</accession>
<comment type="caution">
    <text evidence="10">The sequence shown here is derived from an EMBL/GenBank/DDBJ whole genome shotgun (WGS) entry which is preliminary data.</text>
</comment>
<dbReference type="Pfam" id="PF18158">
    <property type="entry name" value="AidB_N"/>
    <property type="match status" value="1"/>
</dbReference>
<protein>
    <submittedName>
        <fullName evidence="10">Acyl-CoA dehydrogenase</fullName>
    </submittedName>
</protein>
<dbReference type="InterPro" id="IPR006091">
    <property type="entry name" value="Acyl-CoA_Oxase/DH_mid-dom"/>
</dbReference>
<evidence type="ECO:0000256" key="1">
    <source>
        <dbReference type="ARBA" id="ARBA00001974"/>
    </source>
</evidence>
<comment type="cofactor">
    <cofactor evidence="1 5">
        <name>FAD</name>
        <dbReference type="ChEBI" id="CHEBI:57692"/>
    </cofactor>
</comment>
<evidence type="ECO:0000256" key="5">
    <source>
        <dbReference type="RuleBase" id="RU362125"/>
    </source>
</evidence>
<feature type="region of interest" description="Disordered" evidence="6">
    <location>
        <begin position="118"/>
        <end position="141"/>
    </location>
</feature>
<dbReference type="SUPFAM" id="SSF56645">
    <property type="entry name" value="Acyl-CoA dehydrogenase NM domain-like"/>
    <property type="match status" value="1"/>
</dbReference>
<feature type="domain" description="Acyl-CoA dehydrogenase/oxidase C-terminal" evidence="7">
    <location>
        <begin position="228"/>
        <end position="381"/>
    </location>
</feature>
<dbReference type="InterPro" id="IPR009100">
    <property type="entry name" value="AcylCoA_DH/oxidase_NM_dom_sf"/>
</dbReference>
<comment type="similarity">
    <text evidence="2 5">Belongs to the acyl-CoA dehydrogenase family.</text>
</comment>
<dbReference type="Gene3D" id="6.10.250.600">
    <property type="match status" value="1"/>
</dbReference>
<evidence type="ECO:0000256" key="4">
    <source>
        <dbReference type="ARBA" id="ARBA00022827"/>
    </source>
</evidence>
<dbReference type="SUPFAM" id="SSF47203">
    <property type="entry name" value="Acyl-CoA dehydrogenase C-terminal domain-like"/>
    <property type="match status" value="1"/>
</dbReference>
<dbReference type="Pfam" id="PF02770">
    <property type="entry name" value="Acyl-CoA_dh_M"/>
    <property type="match status" value="1"/>
</dbReference>
<keyword evidence="3 5" id="KW-0285">Flavoprotein</keyword>
<evidence type="ECO:0000259" key="8">
    <source>
        <dbReference type="Pfam" id="PF02770"/>
    </source>
</evidence>
<evidence type="ECO:0000256" key="2">
    <source>
        <dbReference type="ARBA" id="ARBA00009347"/>
    </source>
</evidence>
<sequence length="506" mass="54705">MMPSLADKAERNPPHHVPYDAWGNRIDDIQVEDAWLELVRIGQEAGLVAMPHQAHFGRYARVVQAGLVNLFDPASAVATCPLVMTDGAAHVLSQHDPELASRYVPRLTARRDAWTAGQWMTEKEGGSDVSRSSTVARPNGDGSWSLHGTKWFTSATTADVALALARTENASEGSAGLSLFLLELRTTDGHWNGIKVRRLKDKLGTHALPTAELDLVGAIAHPVGELGRGTAKLGGLLNIARLWASLGGPAGVGYLLDLARDYAQRRYTFGSFLCHNPVHQRWLARIAAEYEAMIALNMEAALAIGSAEHGGDTLMSRLLAPLTKLACARESIWAASELVESFGGAGYVEDTGIPRVFRNIHVHCIWEGTTSVLAHDVMRVLAHSEYGEAFMADLRRRYAGISIDALDGVKARIDDAIRQLRPMVAQPKTCDARRLAWGMARTYQALLLAEAAQWQLSCKLDDRGLVAAELFARSPLVEADMSDVPDSMVAGLANGNVADSALDIAG</sequence>
<dbReference type="InterPro" id="IPR009075">
    <property type="entry name" value="AcylCo_DH/oxidase_C"/>
</dbReference>
<dbReference type="PANTHER" id="PTHR42707:SF2">
    <property type="entry name" value="ACD11 DEHYDROGENASE"/>
    <property type="match status" value="1"/>
</dbReference>
<reference evidence="10 11" key="1">
    <citation type="submission" date="2013-03" db="EMBL/GenBank/DDBJ databases">
        <title>Salinisphaera hydrothermalis C41B8 Genome Sequencing.</title>
        <authorList>
            <person name="Li C."/>
            <person name="Lai Q."/>
            <person name="Shao Z."/>
        </authorList>
    </citation>
    <scope>NUCLEOTIDE SEQUENCE [LARGE SCALE GENOMIC DNA]</scope>
    <source>
        <strain evidence="10 11">C41B8</strain>
    </source>
</reference>
<dbReference type="STRING" id="1304275.C41B8_19002"/>